<proteinExistence type="predicted"/>
<keyword evidence="3" id="KW-1185">Reference proteome</keyword>
<reference evidence="2 3" key="1">
    <citation type="journal article" date="2017" name="Genome Biol. Evol.">
        <title>Phytophthora megakarya and P. palmivora, closely related causal agents of cacao black pod rot, underwent increases in genome sizes and gene numbers by different mechanisms.</title>
        <authorList>
            <person name="Ali S.S."/>
            <person name="Shao J."/>
            <person name="Lary D.J."/>
            <person name="Kronmiller B."/>
            <person name="Shen D."/>
            <person name="Strem M.D."/>
            <person name="Amoako-Attah I."/>
            <person name="Akrofi A.Y."/>
            <person name="Begoude B.A."/>
            <person name="Ten Hoopen G.M."/>
            <person name="Coulibaly K."/>
            <person name="Kebe B.I."/>
            <person name="Melnick R.L."/>
            <person name="Guiltinan M.J."/>
            <person name="Tyler B.M."/>
            <person name="Meinhardt L.W."/>
            <person name="Bailey B.A."/>
        </authorList>
    </citation>
    <scope>NUCLEOTIDE SEQUENCE [LARGE SCALE GENOMIC DNA]</scope>
    <source>
        <strain evidence="3">sbr112.9</strain>
    </source>
</reference>
<dbReference type="OrthoDB" id="112641at2759"/>
<dbReference type="EMBL" id="NCKW01008039">
    <property type="protein sequence ID" value="POM68798.1"/>
    <property type="molecule type" value="Genomic_DNA"/>
</dbReference>
<organism evidence="2 3">
    <name type="scientific">Phytophthora palmivora</name>
    <dbReference type="NCBI Taxonomy" id="4796"/>
    <lineage>
        <taxon>Eukaryota</taxon>
        <taxon>Sar</taxon>
        <taxon>Stramenopiles</taxon>
        <taxon>Oomycota</taxon>
        <taxon>Peronosporomycetes</taxon>
        <taxon>Peronosporales</taxon>
        <taxon>Peronosporaceae</taxon>
        <taxon>Phytophthora</taxon>
    </lineage>
</organism>
<dbReference type="AlphaFoldDB" id="A0A2P4XT94"/>
<evidence type="ECO:0000313" key="2">
    <source>
        <dbReference type="EMBL" id="POM68798.1"/>
    </source>
</evidence>
<gene>
    <name evidence="2" type="ORF">PHPALM_14988</name>
</gene>
<dbReference type="Proteomes" id="UP000237271">
    <property type="component" value="Unassembled WGS sequence"/>
</dbReference>
<evidence type="ECO:0000256" key="1">
    <source>
        <dbReference type="SAM" id="MobiDB-lite"/>
    </source>
</evidence>
<evidence type="ECO:0000313" key="3">
    <source>
        <dbReference type="Proteomes" id="UP000237271"/>
    </source>
</evidence>
<feature type="region of interest" description="Disordered" evidence="1">
    <location>
        <begin position="33"/>
        <end position="56"/>
    </location>
</feature>
<sequence>MGTPLKYTNDGIPKNWDGRDWLFTLADVQVGDEDSIQGEGSRRHSKAVLSDAETEDEFDQKETTIMRMVGTSVLPELLHQIRDKAMGSEIDELWNIKFSPSGNINIHLSKMFNMRTELQTLHYNVDDIDMVEMRVCL</sequence>
<name>A0A2P4XT94_9STRA</name>
<protein>
    <submittedName>
        <fullName evidence="2">Multidrug resistance protein ABC Superfamily</fullName>
    </submittedName>
</protein>
<comment type="caution">
    <text evidence="2">The sequence shown here is derived from an EMBL/GenBank/DDBJ whole genome shotgun (WGS) entry which is preliminary data.</text>
</comment>
<accession>A0A2P4XT94</accession>